<dbReference type="AlphaFoldDB" id="A0A4Q4T3D8"/>
<sequence length="522" mass="56838">MAGVRLDSQIFFTPPLAADPPTSPKILARRDLTGSSQDDPVLISSDDESDYGDLDDATSVTSFPPIEELYRRARPEHSGSSIVAGAGNCFNATSGASGDKDAKLPSVADVADSETLSSPQQERYGLQFSPTPPSSPILPRRSPVSPGTLQTGRDQPISTVSAAYEVEQASAREDATCGKIAEEISRATPPRSARLTVPSSRPDGGILRQSTQGTASVHSDDEDAAEPVQQPDGQDRRCRNLRRRQRNSTEDEDVYHPPSASNRAQEDIDGTLLPPRKCRKTISPARSTVKTSTRRQTPGGATSGSEQIRTSAPSRKRSMPPRKCRKTSSSAQSTIKTSTGRQTRLVGATSGAGQIRTSASGRKRSGRLSVAQAPFAKYDEFPLENGVLKLVTLNGLTTFQLEGSCVNHRHETPATQRYKSLGKRSARGVATRIPYTDGEDNLISDLKERMLPWKEILKQVTQAFPARQRTQAALQDVGLMLYLTTLITLTEEQQRGTDSKDWEQEQLTWHDRLNCQLKGQGK</sequence>
<protein>
    <submittedName>
        <fullName evidence="2">Uncharacterized protein</fullName>
    </submittedName>
</protein>
<accession>A0A4Q4T3D8</accession>
<name>A0A4Q4T3D8_9PEZI</name>
<dbReference type="EMBL" id="QJNU01000445">
    <property type="protein sequence ID" value="RYO98912.1"/>
    <property type="molecule type" value="Genomic_DNA"/>
</dbReference>
<feature type="compositionally biased region" description="Basic residues" evidence="1">
    <location>
        <begin position="314"/>
        <end position="326"/>
    </location>
</feature>
<dbReference type="OrthoDB" id="5095449at2759"/>
<feature type="compositionally biased region" description="Polar residues" evidence="1">
    <location>
        <begin position="284"/>
        <end position="313"/>
    </location>
</feature>
<organism evidence="2 3">
    <name type="scientific">Monosporascus ibericus</name>
    <dbReference type="NCBI Taxonomy" id="155417"/>
    <lineage>
        <taxon>Eukaryota</taxon>
        <taxon>Fungi</taxon>
        <taxon>Dikarya</taxon>
        <taxon>Ascomycota</taxon>
        <taxon>Pezizomycotina</taxon>
        <taxon>Sordariomycetes</taxon>
        <taxon>Xylariomycetidae</taxon>
        <taxon>Xylariales</taxon>
        <taxon>Xylariales incertae sedis</taxon>
        <taxon>Monosporascus</taxon>
    </lineage>
</organism>
<evidence type="ECO:0000313" key="2">
    <source>
        <dbReference type="EMBL" id="RYO98912.1"/>
    </source>
</evidence>
<gene>
    <name evidence="2" type="ORF">DL764_006968</name>
</gene>
<reference evidence="2 3" key="1">
    <citation type="submission" date="2018-06" db="EMBL/GenBank/DDBJ databases">
        <title>Complete Genomes of Monosporascus.</title>
        <authorList>
            <person name="Robinson A.J."/>
            <person name="Natvig D.O."/>
        </authorList>
    </citation>
    <scope>NUCLEOTIDE SEQUENCE [LARGE SCALE GENOMIC DNA]</scope>
    <source>
        <strain evidence="2 3">CBS 110550</strain>
    </source>
</reference>
<feature type="compositionally biased region" description="Polar residues" evidence="1">
    <location>
        <begin position="327"/>
        <end position="342"/>
    </location>
</feature>
<feature type="compositionally biased region" description="Basic and acidic residues" evidence="1">
    <location>
        <begin position="170"/>
        <end position="185"/>
    </location>
</feature>
<keyword evidence="3" id="KW-1185">Reference proteome</keyword>
<feature type="region of interest" description="Disordered" evidence="1">
    <location>
        <begin position="1"/>
        <end position="366"/>
    </location>
</feature>
<feature type="compositionally biased region" description="Acidic residues" evidence="1">
    <location>
        <begin position="45"/>
        <end position="56"/>
    </location>
</feature>
<feature type="compositionally biased region" description="Low complexity" evidence="1">
    <location>
        <begin position="137"/>
        <end position="146"/>
    </location>
</feature>
<feature type="compositionally biased region" description="Basic and acidic residues" evidence="1">
    <location>
        <begin position="68"/>
        <end position="77"/>
    </location>
</feature>
<evidence type="ECO:0000256" key="1">
    <source>
        <dbReference type="SAM" id="MobiDB-lite"/>
    </source>
</evidence>
<proteinExistence type="predicted"/>
<feature type="compositionally biased region" description="Polar residues" evidence="1">
    <location>
        <begin position="208"/>
        <end position="217"/>
    </location>
</feature>
<feature type="compositionally biased region" description="Polar residues" evidence="1">
    <location>
        <begin position="351"/>
        <end position="360"/>
    </location>
</feature>
<dbReference type="Proteomes" id="UP000293360">
    <property type="component" value="Unassembled WGS sequence"/>
</dbReference>
<comment type="caution">
    <text evidence="2">The sequence shown here is derived from an EMBL/GenBank/DDBJ whole genome shotgun (WGS) entry which is preliminary data.</text>
</comment>
<evidence type="ECO:0000313" key="3">
    <source>
        <dbReference type="Proteomes" id="UP000293360"/>
    </source>
</evidence>
<feature type="compositionally biased region" description="Polar residues" evidence="1">
    <location>
        <begin position="147"/>
        <end position="161"/>
    </location>
</feature>